<dbReference type="SUPFAM" id="SSF81301">
    <property type="entry name" value="Nucleotidyltransferase"/>
    <property type="match status" value="1"/>
</dbReference>
<proteinExistence type="predicted"/>
<gene>
    <name evidence="1" type="ORF">PV05_02713</name>
</gene>
<name>A0A0D2C098_9EURO</name>
<dbReference type="PANTHER" id="PTHR34822:SF1">
    <property type="entry name" value="GRPB FAMILY PROTEIN"/>
    <property type="match status" value="1"/>
</dbReference>
<dbReference type="OrthoDB" id="630895at2759"/>
<dbReference type="InterPro" id="IPR043519">
    <property type="entry name" value="NT_sf"/>
</dbReference>
<dbReference type="InterPro" id="IPR007344">
    <property type="entry name" value="GrpB/CoaE"/>
</dbReference>
<dbReference type="HOGENOM" id="CLU_086407_2_1_1"/>
<accession>A0A0D2C098</accession>
<dbReference type="Pfam" id="PF04229">
    <property type="entry name" value="GrpB"/>
    <property type="match status" value="1"/>
</dbReference>
<protein>
    <recommendedName>
        <fullName evidence="3">GrpB domain-containing protein</fullName>
    </recommendedName>
</protein>
<dbReference type="PANTHER" id="PTHR34822">
    <property type="entry name" value="GRPB DOMAIN PROTEIN (AFU_ORTHOLOGUE AFUA_1G01530)"/>
    <property type="match status" value="1"/>
</dbReference>
<dbReference type="Gene3D" id="3.30.460.10">
    <property type="entry name" value="Beta Polymerase, domain 2"/>
    <property type="match status" value="1"/>
</dbReference>
<evidence type="ECO:0000313" key="2">
    <source>
        <dbReference type="Proteomes" id="UP000054342"/>
    </source>
</evidence>
<dbReference type="RefSeq" id="XP_013318750.1">
    <property type="nucleotide sequence ID" value="XM_013463296.1"/>
</dbReference>
<dbReference type="Proteomes" id="UP000054342">
    <property type="component" value="Unassembled WGS sequence"/>
</dbReference>
<evidence type="ECO:0000313" key="1">
    <source>
        <dbReference type="EMBL" id="KIW58166.1"/>
    </source>
</evidence>
<keyword evidence="2" id="KW-1185">Reference proteome</keyword>
<sequence length="237" mass="26594">MANANAEFKAFSPWADINSSDDDQPQSFLTDTNTAAVTVADYDPLWPEKFQKISQKLEHYLSSCGVRYLSIEHIGSTAVAGLAAKPNIDIIIEVPDAENAAKAKETLIHEPPPEEHYKCWGDGGIRGRISMKLHDRSILPDQSVYIINQKDPDGRLLMRGHRALRNTLRMPQHESLKAAYGELKIELATSSIDGVDYGQRKNPLIRKILRIAGWTDQDIDKKEALDYRIPGDIDLPY</sequence>
<dbReference type="EMBL" id="KN847318">
    <property type="protein sequence ID" value="KIW58166.1"/>
    <property type="molecule type" value="Genomic_DNA"/>
</dbReference>
<evidence type="ECO:0008006" key="3">
    <source>
        <dbReference type="Google" id="ProtNLM"/>
    </source>
</evidence>
<organism evidence="1 2">
    <name type="scientific">Exophiala xenobiotica</name>
    <dbReference type="NCBI Taxonomy" id="348802"/>
    <lineage>
        <taxon>Eukaryota</taxon>
        <taxon>Fungi</taxon>
        <taxon>Dikarya</taxon>
        <taxon>Ascomycota</taxon>
        <taxon>Pezizomycotina</taxon>
        <taxon>Eurotiomycetes</taxon>
        <taxon>Chaetothyriomycetidae</taxon>
        <taxon>Chaetothyriales</taxon>
        <taxon>Herpotrichiellaceae</taxon>
        <taxon>Exophiala</taxon>
    </lineage>
</organism>
<dbReference type="GeneID" id="25324621"/>
<dbReference type="AlphaFoldDB" id="A0A0D2C098"/>
<reference evidence="1 2" key="1">
    <citation type="submission" date="2015-01" db="EMBL/GenBank/DDBJ databases">
        <title>The Genome Sequence of Exophiala xenobiotica CBS118157.</title>
        <authorList>
            <consortium name="The Broad Institute Genomics Platform"/>
            <person name="Cuomo C."/>
            <person name="de Hoog S."/>
            <person name="Gorbushina A."/>
            <person name="Stielow B."/>
            <person name="Teixiera M."/>
            <person name="Abouelleil A."/>
            <person name="Chapman S.B."/>
            <person name="Priest M."/>
            <person name="Young S.K."/>
            <person name="Wortman J."/>
            <person name="Nusbaum C."/>
            <person name="Birren B."/>
        </authorList>
    </citation>
    <scope>NUCLEOTIDE SEQUENCE [LARGE SCALE GENOMIC DNA]</scope>
    <source>
        <strain evidence="1 2">CBS 118157</strain>
    </source>
</reference>